<name>A0A445A785_ARAHY</name>
<proteinExistence type="predicted"/>
<gene>
    <name evidence="1" type="ORF">Ahy_B03g067599</name>
</gene>
<keyword evidence="2" id="KW-1185">Reference proteome</keyword>
<reference evidence="1 2" key="1">
    <citation type="submission" date="2019-01" db="EMBL/GenBank/DDBJ databases">
        <title>Sequencing of cultivated peanut Arachis hypogaea provides insights into genome evolution and oil improvement.</title>
        <authorList>
            <person name="Chen X."/>
        </authorList>
    </citation>
    <scope>NUCLEOTIDE SEQUENCE [LARGE SCALE GENOMIC DNA]</scope>
    <source>
        <strain evidence="2">cv. Fuhuasheng</strain>
        <tissue evidence="1">Leaves</tissue>
    </source>
</reference>
<sequence length="254" mass="28584">MTYTANNDGDINKLNETLHYAGAVDFARSRLLLSRRVSHTLPPPDAIVPTVSTRYPPTDDPETLRQYARCYIMLLIGGYMMTGQVEQLGPPALCRALSWGSAVLAWTYQSLCSAAHQGVTIAIDVLDIPEISSVVSTGASWLDYSSRAEISMRLGFCDGEYRLTSYNSMSYITVLSVCMEVFHQVDRVRQQFNGEQLLTSTGQGEDVWWLDRHHDWHNRWRSHFDPSHRISILHTFDSRPTQDIITIGGMGLAV</sequence>
<evidence type="ECO:0000313" key="2">
    <source>
        <dbReference type="Proteomes" id="UP000289738"/>
    </source>
</evidence>
<evidence type="ECO:0000313" key="1">
    <source>
        <dbReference type="EMBL" id="RYR22311.1"/>
    </source>
</evidence>
<evidence type="ECO:0008006" key="3">
    <source>
        <dbReference type="Google" id="ProtNLM"/>
    </source>
</evidence>
<protein>
    <recommendedName>
        <fullName evidence="3">Aminotransferase-like plant mobile domain-containing protein</fullName>
    </recommendedName>
</protein>
<accession>A0A445A785</accession>
<comment type="caution">
    <text evidence="1">The sequence shown here is derived from an EMBL/GenBank/DDBJ whole genome shotgun (WGS) entry which is preliminary data.</text>
</comment>
<dbReference type="Proteomes" id="UP000289738">
    <property type="component" value="Chromosome B03"/>
</dbReference>
<dbReference type="EMBL" id="SDMP01000013">
    <property type="protein sequence ID" value="RYR22311.1"/>
    <property type="molecule type" value="Genomic_DNA"/>
</dbReference>
<dbReference type="AlphaFoldDB" id="A0A445A785"/>
<organism evidence="1 2">
    <name type="scientific">Arachis hypogaea</name>
    <name type="common">Peanut</name>
    <dbReference type="NCBI Taxonomy" id="3818"/>
    <lineage>
        <taxon>Eukaryota</taxon>
        <taxon>Viridiplantae</taxon>
        <taxon>Streptophyta</taxon>
        <taxon>Embryophyta</taxon>
        <taxon>Tracheophyta</taxon>
        <taxon>Spermatophyta</taxon>
        <taxon>Magnoliopsida</taxon>
        <taxon>eudicotyledons</taxon>
        <taxon>Gunneridae</taxon>
        <taxon>Pentapetalae</taxon>
        <taxon>rosids</taxon>
        <taxon>fabids</taxon>
        <taxon>Fabales</taxon>
        <taxon>Fabaceae</taxon>
        <taxon>Papilionoideae</taxon>
        <taxon>50 kb inversion clade</taxon>
        <taxon>dalbergioids sensu lato</taxon>
        <taxon>Dalbergieae</taxon>
        <taxon>Pterocarpus clade</taxon>
        <taxon>Arachis</taxon>
    </lineage>
</organism>